<gene>
    <name evidence="1" type="ORF">F8M41_004341</name>
</gene>
<dbReference type="OrthoDB" id="2420415at2759"/>
<dbReference type="Proteomes" id="UP000439903">
    <property type="component" value="Unassembled WGS sequence"/>
</dbReference>
<protein>
    <submittedName>
        <fullName evidence="1">Uncharacterized protein</fullName>
    </submittedName>
</protein>
<keyword evidence="2" id="KW-1185">Reference proteome</keyword>
<accession>A0A8H3XCD5</accession>
<name>A0A8H3XCD5_GIGMA</name>
<dbReference type="AlphaFoldDB" id="A0A8H3XCD5"/>
<organism evidence="1 2">
    <name type="scientific">Gigaspora margarita</name>
    <dbReference type="NCBI Taxonomy" id="4874"/>
    <lineage>
        <taxon>Eukaryota</taxon>
        <taxon>Fungi</taxon>
        <taxon>Fungi incertae sedis</taxon>
        <taxon>Mucoromycota</taxon>
        <taxon>Glomeromycotina</taxon>
        <taxon>Glomeromycetes</taxon>
        <taxon>Diversisporales</taxon>
        <taxon>Gigasporaceae</taxon>
        <taxon>Gigaspora</taxon>
    </lineage>
</organism>
<proteinExistence type="predicted"/>
<dbReference type="EMBL" id="WTPW01001394">
    <property type="protein sequence ID" value="KAF0437768.1"/>
    <property type="molecule type" value="Genomic_DNA"/>
</dbReference>
<reference evidence="1 2" key="1">
    <citation type="journal article" date="2019" name="Environ. Microbiol.">
        <title>At the nexus of three kingdoms: the genome of the mycorrhizal fungus Gigaspora margarita provides insights into plant, endobacterial and fungal interactions.</title>
        <authorList>
            <person name="Venice F."/>
            <person name="Ghignone S."/>
            <person name="Salvioli di Fossalunga A."/>
            <person name="Amselem J."/>
            <person name="Novero M."/>
            <person name="Xianan X."/>
            <person name="Sedzielewska Toro K."/>
            <person name="Morin E."/>
            <person name="Lipzen A."/>
            <person name="Grigoriev I.V."/>
            <person name="Henrissat B."/>
            <person name="Martin F.M."/>
            <person name="Bonfante P."/>
        </authorList>
    </citation>
    <scope>NUCLEOTIDE SEQUENCE [LARGE SCALE GENOMIC DNA]</scope>
    <source>
        <strain evidence="1 2">BEG34</strain>
    </source>
</reference>
<sequence length="176" mass="20547">MDWKQDSNSTSLPCSSTTNLIGFAWCAKTSPSWLTALSILNPPPRTDDYIVKLKHVSEEIDMKFMEIYEKITGIYPKSYKKPYENWRLFLERNVLIKLTHRMVVLIIYIKLTLFTFNDILQVEQRYCTFLPFDPTIALPASYTTLGCVSDMKDKILKWAYKKAIEELPEEIFTGNK</sequence>
<evidence type="ECO:0000313" key="2">
    <source>
        <dbReference type="Proteomes" id="UP000439903"/>
    </source>
</evidence>
<evidence type="ECO:0000313" key="1">
    <source>
        <dbReference type="EMBL" id="KAF0437768.1"/>
    </source>
</evidence>
<comment type="caution">
    <text evidence="1">The sequence shown here is derived from an EMBL/GenBank/DDBJ whole genome shotgun (WGS) entry which is preliminary data.</text>
</comment>